<dbReference type="Proteomes" id="UP000314980">
    <property type="component" value="Unassembled WGS sequence"/>
</dbReference>
<keyword evidence="2" id="KW-1185">Reference proteome</keyword>
<evidence type="ECO:0000313" key="1">
    <source>
        <dbReference type="Ensembl" id="ENSLCAP00010013438.1"/>
    </source>
</evidence>
<reference evidence="1" key="2">
    <citation type="submission" date="2025-08" db="UniProtKB">
        <authorList>
            <consortium name="Ensembl"/>
        </authorList>
    </citation>
    <scope>IDENTIFICATION</scope>
</reference>
<dbReference type="Ensembl" id="ENSLCAT00010013729.1">
    <property type="protein sequence ID" value="ENSLCAP00010013438.1"/>
    <property type="gene ID" value="ENSLCAG00010006385.1"/>
</dbReference>
<evidence type="ECO:0000313" key="2">
    <source>
        <dbReference type="Proteomes" id="UP000314980"/>
    </source>
</evidence>
<dbReference type="GO" id="GO:0003676">
    <property type="term" value="F:nucleic acid binding"/>
    <property type="evidence" value="ECO:0007669"/>
    <property type="project" value="InterPro"/>
</dbReference>
<organism evidence="1 2">
    <name type="scientific">Lates calcarifer</name>
    <name type="common">Barramundi</name>
    <name type="synonym">Holocentrus calcarifer</name>
    <dbReference type="NCBI Taxonomy" id="8187"/>
    <lineage>
        <taxon>Eukaryota</taxon>
        <taxon>Metazoa</taxon>
        <taxon>Chordata</taxon>
        <taxon>Craniata</taxon>
        <taxon>Vertebrata</taxon>
        <taxon>Euteleostomi</taxon>
        <taxon>Actinopterygii</taxon>
        <taxon>Neopterygii</taxon>
        <taxon>Teleostei</taxon>
        <taxon>Neoteleostei</taxon>
        <taxon>Acanthomorphata</taxon>
        <taxon>Carangaria</taxon>
        <taxon>Carangaria incertae sedis</taxon>
        <taxon>Centropomidae</taxon>
        <taxon>Lates</taxon>
    </lineage>
</organism>
<dbReference type="GeneTree" id="ENSGT01030000238089"/>
<proteinExistence type="predicted"/>
<name>A0A4W6CMB2_LATCA</name>
<dbReference type="InParanoid" id="A0A4W6CMB2"/>
<sequence length="114" mass="12845">MQQWSTDLFTDECRVTLHRNDGRQRCWRRRGERYAEVNMVPRVHFGGGGATVWAGITNQTGHFAFAFISGFSGQQIISVVSFENICVPVLNRCVQFDGQLYSGFTSLAVADHQT</sequence>
<dbReference type="AlphaFoldDB" id="A0A4W6CMB2"/>
<dbReference type="STRING" id="8187.ENSLCAP00010013438"/>
<protein>
    <submittedName>
        <fullName evidence="1">Uncharacterized protein</fullName>
    </submittedName>
</protein>
<reference evidence="2" key="1">
    <citation type="submission" date="2015-09" db="EMBL/GenBank/DDBJ databases">
        <authorList>
            <person name="Sai Rama Sridatta P."/>
        </authorList>
    </citation>
    <scope>NUCLEOTIDE SEQUENCE [LARGE SCALE GENOMIC DNA]</scope>
</reference>
<accession>A0A4W6CMB2</accession>
<dbReference type="Gene3D" id="3.30.420.10">
    <property type="entry name" value="Ribonuclease H-like superfamily/Ribonuclease H"/>
    <property type="match status" value="1"/>
</dbReference>
<reference evidence="1" key="3">
    <citation type="submission" date="2025-09" db="UniProtKB">
        <authorList>
            <consortium name="Ensembl"/>
        </authorList>
    </citation>
    <scope>IDENTIFICATION</scope>
</reference>
<dbReference type="InterPro" id="IPR036397">
    <property type="entry name" value="RNaseH_sf"/>
</dbReference>